<evidence type="ECO:0000313" key="8">
    <source>
        <dbReference type="EMBL" id="KAG2195559.1"/>
    </source>
</evidence>
<keyword evidence="9" id="KW-1185">Reference proteome</keyword>
<evidence type="ECO:0000256" key="4">
    <source>
        <dbReference type="ARBA" id="ARBA00022833"/>
    </source>
</evidence>
<dbReference type="SMART" id="SM00355">
    <property type="entry name" value="ZnF_C2H2"/>
    <property type="match status" value="7"/>
</dbReference>
<protein>
    <recommendedName>
        <fullName evidence="7">C2H2-type domain-containing protein</fullName>
    </recommendedName>
</protein>
<dbReference type="GO" id="GO:0008270">
    <property type="term" value="F:zinc ion binding"/>
    <property type="evidence" value="ECO:0007669"/>
    <property type="project" value="UniProtKB-KW"/>
</dbReference>
<feature type="domain" description="C2H2-type" evidence="7">
    <location>
        <begin position="616"/>
        <end position="644"/>
    </location>
</feature>
<dbReference type="InterPro" id="IPR050527">
    <property type="entry name" value="Snail/Krueppel_Znf"/>
</dbReference>
<evidence type="ECO:0000256" key="1">
    <source>
        <dbReference type="ARBA" id="ARBA00022723"/>
    </source>
</evidence>
<evidence type="ECO:0000256" key="3">
    <source>
        <dbReference type="ARBA" id="ARBA00022771"/>
    </source>
</evidence>
<organism evidence="8 9">
    <name type="scientific">Mucor plumbeus</name>
    <dbReference type="NCBI Taxonomy" id="97098"/>
    <lineage>
        <taxon>Eukaryota</taxon>
        <taxon>Fungi</taxon>
        <taxon>Fungi incertae sedis</taxon>
        <taxon>Mucoromycota</taxon>
        <taxon>Mucoromycotina</taxon>
        <taxon>Mucoromycetes</taxon>
        <taxon>Mucorales</taxon>
        <taxon>Mucorineae</taxon>
        <taxon>Mucoraceae</taxon>
        <taxon>Mucor</taxon>
    </lineage>
</organism>
<reference evidence="8" key="1">
    <citation type="submission" date="2020-12" db="EMBL/GenBank/DDBJ databases">
        <title>Metabolic potential, ecology and presence of endohyphal bacteria is reflected in genomic diversity of Mucoromycotina.</title>
        <authorList>
            <person name="Muszewska A."/>
            <person name="Okrasinska A."/>
            <person name="Steczkiewicz K."/>
            <person name="Drgas O."/>
            <person name="Orlowska M."/>
            <person name="Perlinska-Lenart U."/>
            <person name="Aleksandrzak-Piekarczyk T."/>
            <person name="Szatraj K."/>
            <person name="Zielenkiewicz U."/>
            <person name="Pilsyk S."/>
            <person name="Malc E."/>
            <person name="Mieczkowski P."/>
            <person name="Kruszewska J.S."/>
            <person name="Biernat P."/>
            <person name="Pawlowska J."/>
        </authorList>
    </citation>
    <scope>NUCLEOTIDE SEQUENCE</scope>
    <source>
        <strain evidence="8">CBS 226.32</strain>
    </source>
</reference>
<keyword evidence="5" id="KW-0539">Nucleus</keyword>
<proteinExistence type="predicted"/>
<dbReference type="AlphaFoldDB" id="A0A8H7QNI9"/>
<name>A0A8H7QNI9_9FUNG</name>
<keyword evidence="2" id="KW-0677">Repeat</keyword>
<dbReference type="Gene3D" id="3.30.160.60">
    <property type="entry name" value="Classic Zinc Finger"/>
    <property type="match status" value="1"/>
</dbReference>
<evidence type="ECO:0000313" key="9">
    <source>
        <dbReference type="Proteomes" id="UP000650833"/>
    </source>
</evidence>
<gene>
    <name evidence="8" type="ORF">INT46_005819</name>
</gene>
<evidence type="ECO:0000256" key="6">
    <source>
        <dbReference type="PROSITE-ProRule" id="PRU00042"/>
    </source>
</evidence>
<sequence length="688" mass="78724">MEMQQEKKYKLPLVIIKARKRPTKSLLDGSNVAKKIRKVAPTNMNTKTIDPVHKTSNNNVDEENLTVNHFGKANVSLIKTKKAQLKDKEEIVDTKQSGTSSFNENEVKEVDVEGLCIKNNQQAETISDANKENEAKLATDQNIETNLMINQENEPTFESNQKIIIKPIASQEKATTITSMNQKFQSKPTVNHETNAKPNGNFEAILQPILNHKEAEVLTRIIQKTQTKPLVNQEANDMQHINQKSTIIPAANQEAIISLTAIPTVNQTVQTSSSVNQEAEGTPTVQHKILKTPTVNQEAKKIPNENQQIQVNRETGLNNKPDNNGMIIPLECGICKEGATDFRSMISHYMSVHGMIFGRTVKHFELLPDLHDPIHLIPKSFLNLQSAPDADPTHFKFRCNSCSETFMEQSKYYDHLKSIHDTSVKATIKAFDVLPDWNDANNHCKPCNYSFTTNREYHQHCLFVHQFPLPDPNDPNFHCKICNETHKDMVFYRNHCRKEHDMKDLAKITNIACKHCSSIFEKEKAYIEHVERFEKRLQKEALTEKEKRLQKEALKGKEKINPDFYDLNLYCSACDKAFKTRKTYGSHLKTVHSLILYSKPSQSLTKLKPNVSDPNFYCCTCQREYRNKAAYTQHLRSVHKIEKEYLEKFKDASVPKIFAHPLDPNLFNLVMLHLKALPNKEQSPLKSS</sequence>
<feature type="domain" description="C2H2-type" evidence="7">
    <location>
        <begin position="397"/>
        <end position="425"/>
    </location>
</feature>
<evidence type="ECO:0000256" key="5">
    <source>
        <dbReference type="ARBA" id="ARBA00023242"/>
    </source>
</evidence>
<accession>A0A8H7QNI9</accession>
<evidence type="ECO:0000259" key="7">
    <source>
        <dbReference type="PROSITE" id="PS50157"/>
    </source>
</evidence>
<dbReference type="GO" id="GO:0000981">
    <property type="term" value="F:DNA-binding transcription factor activity, RNA polymerase II-specific"/>
    <property type="evidence" value="ECO:0007669"/>
    <property type="project" value="TreeGrafter"/>
</dbReference>
<dbReference type="OrthoDB" id="7849674at2759"/>
<dbReference type="Proteomes" id="UP000650833">
    <property type="component" value="Unassembled WGS sequence"/>
</dbReference>
<dbReference type="PROSITE" id="PS50157">
    <property type="entry name" value="ZINC_FINGER_C2H2_2"/>
    <property type="match status" value="3"/>
</dbReference>
<keyword evidence="3 6" id="KW-0863">Zinc-finger</keyword>
<feature type="domain" description="C2H2-type" evidence="7">
    <location>
        <begin position="569"/>
        <end position="593"/>
    </location>
</feature>
<comment type="caution">
    <text evidence="8">The sequence shown here is derived from an EMBL/GenBank/DDBJ whole genome shotgun (WGS) entry which is preliminary data.</text>
</comment>
<dbReference type="PANTHER" id="PTHR24388">
    <property type="entry name" value="ZINC FINGER PROTEIN"/>
    <property type="match status" value="1"/>
</dbReference>
<keyword evidence="4" id="KW-0862">Zinc</keyword>
<dbReference type="EMBL" id="JAEPRC010000519">
    <property type="protein sequence ID" value="KAG2195559.1"/>
    <property type="molecule type" value="Genomic_DNA"/>
</dbReference>
<dbReference type="InterPro" id="IPR013087">
    <property type="entry name" value="Znf_C2H2_type"/>
</dbReference>
<dbReference type="PANTHER" id="PTHR24388:SF104">
    <property type="entry name" value="AT-RICH BINDING PROTEIN-RELATED"/>
    <property type="match status" value="1"/>
</dbReference>
<keyword evidence="1" id="KW-0479">Metal-binding</keyword>
<dbReference type="PROSITE" id="PS00028">
    <property type="entry name" value="ZINC_FINGER_C2H2_1"/>
    <property type="match status" value="4"/>
</dbReference>
<evidence type="ECO:0000256" key="2">
    <source>
        <dbReference type="ARBA" id="ARBA00022737"/>
    </source>
</evidence>
<dbReference type="GO" id="GO:0000978">
    <property type="term" value="F:RNA polymerase II cis-regulatory region sequence-specific DNA binding"/>
    <property type="evidence" value="ECO:0007669"/>
    <property type="project" value="TreeGrafter"/>
</dbReference>